<dbReference type="RefSeq" id="XP_060331464.1">
    <property type="nucleotide sequence ID" value="XM_060481642.1"/>
</dbReference>
<evidence type="ECO:0000313" key="2">
    <source>
        <dbReference type="Proteomes" id="UP001175211"/>
    </source>
</evidence>
<evidence type="ECO:0000313" key="1">
    <source>
        <dbReference type="EMBL" id="KAK0459238.1"/>
    </source>
</evidence>
<comment type="caution">
    <text evidence="1">The sequence shown here is derived from an EMBL/GenBank/DDBJ whole genome shotgun (WGS) entry which is preliminary data.</text>
</comment>
<dbReference type="EMBL" id="JAUEPS010000015">
    <property type="protein sequence ID" value="KAK0459238.1"/>
    <property type="molecule type" value="Genomic_DNA"/>
</dbReference>
<dbReference type="AlphaFoldDB" id="A0AA39KHY6"/>
<gene>
    <name evidence="1" type="ORF">EV420DRAFT_310224</name>
</gene>
<name>A0AA39KHY6_ARMTA</name>
<protein>
    <submittedName>
        <fullName evidence="1">Uncharacterized protein</fullName>
    </submittedName>
</protein>
<accession>A0AA39KHY6</accession>
<keyword evidence="2" id="KW-1185">Reference proteome</keyword>
<dbReference type="GeneID" id="85365190"/>
<sequence>MPQSLTCRSASIIATQDCFDVIIFRLRFLLDIARGTLLLFRDHGRALTPFGRPCTSARVTSSYQHKIIKSFKRIVPGAKKKRVTEYRKAVGITHTVLCYIGLAWIPEDGLANRSGKLDLASIKDLAPGVILRYEVNDSSVMVRLHALETRVDTGEYTFLMRCEEVQAYRSFNLDLSTSCFDAETKTLISAILKMVQECLLNIPVPFTTSSQGDDWVDWVKACNTLQEVYAILSTTVGDAEREDALNLLRDRLSVLYPQSVD</sequence>
<proteinExistence type="predicted"/>
<organism evidence="1 2">
    <name type="scientific">Armillaria tabescens</name>
    <name type="common">Ringless honey mushroom</name>
    <name type="synonym">Agaricus tabescens</name>
    <dbReference type="NCBI Taxonomy" id="1929756"/>
    <lineage>
        <taxon>Eukaryota</taxon>
        <taxon>Fungi</taxon>
        <taxon>Dikarya</taxon>
        <taxon>Basidiomycota</taxon>
        <taxon>Agaricomycotina</taxon>
        <taxon>Agaricomycetes</taxon>
        <taxon>Agaricomycetidae</taxon>
        <taxon>Agaricales</taxon>
        <taxon>Marasmiineae</taxon>
        <taxon>Physalacriaceae</taxon>
        <taxon>Desarmillaria</taxon>
    </lineage>
</organism>
<reference evidence="1" key="1">
    <citation type="submission" date="2023-06" db="EMBL/GenBank/DDBJ databases">
        <authorList>
            <consortium name="Lawrence Berkeley National Laboratory"/>
            <person name="Ahrendt S."/>
            <person name="Sahu N."/>
            <person name="Indic B."/>
            <person name="Wong-Bajracharya J."/>
            <person name="Merenyi Z."/>
            <person name="Ke H.-M."/>
            <person name="Monk M."/>
            <person name="Kocsube S."/>
            <person name="Drula E."/>
            <person name="Lipzen A."/>
            <person name="Balint B."/>
            <person name="Henrissat B."/>
            <person name="Andreopoulos B."/>
            <person name="Martin F.M."/>
            <person name="Harder C.B."/>
            <person name="Rigling D."/>
            <person name="Ford K.L."/>
            <person name="Foster G.D."/>
            <person name="Pangilinan J."/>
            <person name="Papanicolaou A."/>
            <person name="Barry K."/>
            <person name="LaButti K."/>
            <person name="Viragh M."/>
            <person name="Koriabine M."/>
            <person name="Yan M."/>
            <person name="Riley R."/>
            <person name="Champramary S."/>
            <person name="Plett K.L."/>
            <person name="Tsai I.J."/>
            <person name="Slot J."/>
            <person name="Sipos G."/>
            <person name="Plett J."/>
            <person name="Nagy L.G."/>
            <person name="Grigoriev I.V."/>
        </authorList>
    </citation>
    <scope>NUCLEOTIDE SEQUENCE</scope>
    <source>
        <strain evidence="1">CCBAS 213</strain>
    </source>
</reference>
<dbReference type="Proteomes" id="UP001175211">
    <property type="component" value="Unassembled WGS sequence"/>
</dbReference>